<dbReference type="AlphaFoldDB" id="A0A1U9VIJ8"/>
<evidence type="ECO:0000313" key="2">
    <source>
        <dbReference type="Proteomes" id="UP000189628"/>
    </source>
</evidence>
<dbReference type="EMBL" id="CP019911">
    <property type="protein sequence ID" value="AQW30518.1"/>
    <property type="molecule type" value="Genomic_DNA"/>
</dbReference>
<reference evidence="1 2" key="1">
    <citation type="submission" date="2017-02" db="EMBL/GenBank/DDBJ databases">
        <title>Blood Disease Bacterium A2-HR MARDI.</title>
        <authorList>
            <person name="Badrun R."/>
            <person name="Abu Bakar N."/>
            <person name="Laboh R."/>
        </authorList>
    </citation>
    <scope>NUCLEOTIDE SEQUENCE [LARGE SCALE GENOMIC DNA]</scope>
    <source>
        <strain evidence="1 2">A2-HR MARDI</strain>
    </source>
</reference>
<dbReference type="RefSeq" id="WP_078222645.1">
    <property type="nucleotide sequence ID" value="NZ_CP019911.1"/>
</dbReference>
<proteinExistence type="predicted"/>
<name>A0A1U9VIJ8_9RALS</name>
<gene>
    <name evidence="1" type="ORF">B0B51_11465</name>
</gene>
<organism evidence="1 2">
    <name type="scientific">blood disease bacterium A2-HR MARDI</name>
    <dbReference type="NCBI Taxonomy" id="1944648"/>
    <lineage>
        <taxon>Bacteria</taxon>
        <taxon>Pseudomonadati</taxon>
        <taxon>Pseudomonadota</taxon>
        <taxon>Betaproteobacteria</taxon>
        <taxon>Burkholderiales</taxon>
        <taxon>Burkholderiaceae</taxon>
        <taxon>Ralstonia</taxon>
        <taxon>Ralstonia solanacearum species complex</taxon>
    </lineage>
</organism>
<evidence type="ECO:0000313" key="1">
    <source>
        <dbReference type="EMBL" id="AQW30518.1"/>
    </source>
</evidence>
<accession>A0A1U9VIJ8</accession>
<sequence length="68" mass="7291">MATRHEYAAIIVERSRRRTRVSANGPAAVRILDALANGAPSFEAAAFGAWIEGSVPIPDEVKVKKVTT</sequence>
<dbReference type="Proteomes" id="UP000189628">
    <property type="component" value="Chromosome"/>
</dbReference>
<protein>
    <submittedName>
        <fullName evidence="1">Uncharacterized protein</fullName>
    </submittedName>
</protein>